<dbReference type="Proteomes" id="UP000294599">
    <property type="component" value="Unassembled WGS sequence"/>
</dbReference>
<comment type="caution">
    <text evidence="1">The sequence shown here is derived from an EMBL/GenBank/DDBJ whole genome shotgun (WGS) entry which is preliminary data.</text>
</comment>
<protein>
    <submittedName>
        <fullName evidence="1">DUF3025 family protein</fullName>
    </submittedName>
</protein>
<name>A0A4R3LMQ7_9GAMM</name>
<evidence type="ECO:0000313" key="2">
    <source>
        <dbReference type="Proteomes" id="UP000294599"/>
    </source>
</evidence>
<gene>
    <name evidence="1" type="ORF">EDC25_101198</name>
</gene>
<dbReference type="Pfam" id="PF11227">
    <property type="entry name" value="DUF3025"/>
    <property type="match status" value="1"/>
</dbReference>
<reference evidence="1 2" key="1">
    <citation type="submission" date="2019-03" db="EMBL/GenBank/DDBJ databases">
        <title>Genomic Encyclopedia of Type Strains, Phase IV (KMG-IV): sequencing the most valuable type-strain genomes for metagenomic binning, comparative biology and taxonomic classification.</title>
        <authorList>
            <person name="Goeker M."/>
        </authorList>
    </citation>
    <scope>NUCLEOTIDE SEQUENCE [LARGE SCALE GENOMIC DNA]</scope>
    <source>
        <strain evidence="1 2">DSM 21944</strain>
    </source>
</reference>
<organism evidence="1 2">
    <name type="scientific">Pseudofulvimonas gallinarii</name>
    <dbReference type="NCBI Taxonomy" id="634155"/>
    <lineage>
        <taxon>Bacteria</taxon>
        <taxon>Pseudomonadati</taxon>
        <taxon>Pseudomonadota</taxon>
        <taxon>Gammaproteobacteria</taxon>
        <taxon>Lysobacterales</taxon>
        <taxon>Rhodanobacteraceae</taxon>
        <taxon>Pseudofulvimonas</taxon>
    </lineage>
</organism>
<sequence length="267" mass="30050">MRFVAPLRGTVDSACFDHPAFAAYARHLDLLRAEHWPALDELDRRMGAVDPGIRFVRQDAALLADGHHYETRIAATGRVATRPDNWHDLLNALVWMEYPALKRALNARQVADIGIVGRRERTRGQCALTHFDEAGIVVVMPDASLLPAWDRHDWSTLFLDGGSAWRHRIHIHVFGHALLEHALYPQPWLVGKAMVVLGDDPWRARDTLVSAIRSGQVLNDPLELRPLPLAGVPGWHPRAGTVDFYHDAPCFQPVREGRRYPPPLPVT</sequence>
<dbReference type="InterPro" id="IPR021390">
    <property type="entry name" value="DUF3025"/>
</dbReference>
<dbReference type="AlphaFoldDB" id="A0A4R3LMQ7"/>
<dbReference type="EMBL" id="SMAF01000001">
    <property type="protein sequence ID" value="TCT01331.1"/>
    <property type="molecule type" value="Genomic_DNA"/>
</dbReference>
<proteinExistence type="predicted"/>
<dbReference type="RefSeq" id="WP_123521758.1">
    <property type="nucleotide sequence ID" value="NZ_JBHLWF010000005.1"/>
</dbReference>
<evidence type="ECO:0000313" key="1">
    <source>
        <dbReference type="EMBL" id="TCT01331.1"/>
    </source>
</evidence>
<dbReference type="OrthoDB" id="5292474at2"/>
<keyword evidence="2" id="KW-1185">Reference proteome</keyword>
<accession>A0A4R3LMQ7</accession>